<dbReference type="PANTHER" id="PTHR44942:SF4">
    <property type="entry name" value="METHYLTRANSFERASE TYPE 11 DOMAIN-CONTAINING PROTEIN"/>
    <property type="match status" value="1"/>
</dbReference>
<accession>A0A9P4XWD2</accession>
<dbReference type="SUPFAM" id="SSF53335">
    <property type="entry name" value="S-adenosyl-L-methionine-dependent methyltransferases"/>
    <property type="match status" value="1"/>
</dbReference>
<evidence type="ECO:0000259" key="4">
    <source>
        <dbReference type="Pfam" id="PF08241"/>
    </source>
</evidence>
<keyword evidence="6" id="KW-1185">Reference proteome</keyword>
<reference evidence="5" key="1">
    <citation type="journal article" date="2020" name="Phytopathology">
        <title>Genome sequence of the chestnut blight fungus Cryphonectria parasitica EP155: A fundamental resource for an archetypical invasive plant pathogen.</title>
        <authorList>
            <person name="Crouch J.A."/>
            <person name="Dawe A."/>
            <person name="Aerts A."/>
            <person name="Barry K."/>
            <person name="Churchill A.C.L."/>
            <person name="Grimwood J."/>
            <person name="Hillman B."/>
            <person name="Milgroom M.G."/>
            <person name="Pangilinan J."/>
            <person name="Smith M."/>
            <person name="Salamov A."/>
            <person name="Schmutz J."/>
            <person name="Yadav J."/>
            <person name="Grigoriev I.V."/>
            <person name="Nuss D."/>
        </authorList>
    </citation>
    <scope>NUCLEOTIDE SEQUENCE</scope>
    <source>
        <strain evidence="5">EP155</strain>
    </source>
</reference>
<protein>
    <recommendedName>
        <fullName evidence="4">Methyltransferase type 11 domain-containing protein</fullName>
    </recommendedName>
</protein>
<dbReference type="RefSeq" id="XP_040773483.1">
    <property type="nucleotide sequence ID" value="XM_040923690.1"/>
</dbReference>
<dbReference type="AlphaFoldDB" id="A0A9P4XWD2"/>
<comment type="similarity">
    <text evidence="1">Belongs to the methyltransferase superfamily.</text>
</comment>
<dbReference type="PANTHER" id="PTHR44942">
    <property type="entry name" value="METHYLTRANSF_11 DOMAIN-CONTAINING PROTEIN"/>
    <property type="match status" value="1"/>
</dbReference>
<keyword evidence="3" id="KW-0808">Transferase</keyword>
<dbReference type="InterPro" id="IPR051052">
    <property type="entry name" value="Diverse_substrate_MTase"/>
</dbReference>
<evidence type="ECO:0000256" key="1">
    <source>
        <dbReference type="ARBA" id="ARBA00008361"/>
    </source>
</evidence>
<gene>
    <name evidence="5" type="ORF">M406DRAFT_357482</name>
</gene>
<comment type="caution">
    <text evidence="5">The sequence shown here is derived from an EMBL/GenBank/DDBJ whole genome shotgun (WGS) entry which is preliminary data.</text>
</comment>
<evidence type="ECO:0000313" key="6">
    <source>
        <dbReference type="Proteomes" id="UP000803844"/>
    </source>
</evidence>
<dbReference type="Pfam" id="PF08241">
    <property type="entry name" value="Methyltransf_11"/>
    <property type="match status" value="1"/>
</dbReference>
<dbReference type="Proteomes" id="UP000803844">
    <property type="component" value="Unassembled WGS sequence"/>
</dbReference>
<dbReference type="GO" id="GO:0008757">
    <property type="term" value="F:S-adenosylmethionine-dependent methyltransferase activity"/>
    <property type="evidence" value="ECO:0007669"/>
    <property type="project" value="InterPro"/>
</dbReference>
<dbReference type="InterPro" id="IPR029063">
    <property type="entry name" value="SAM-dependent_MTases_sf"/>
</dbReference>
<organism evidence="5 6">
    <name type="scientific">Cryphonectria parasitica (strain ATCC 38755 / EP155)</name>
    <dbReference type="NCBI Taxonomy" id="660469"/>
    <lineage>
        <taxon>Eukaryota</taxon>
        <taxon>Fungi</taxon>
        <taxon>Dikarya</taxon>
        <taxon>Ascomycota</taxon>
        <taxon>Pezizomycotina</taxon>
        <taxon>Sordariomycetes</taxon>
        <taxon>Sordariomycetidae</taxon>
        <taxon>Diaporthales</taxon>
        <taxon>Cryphonectriaceae</taxon>
        <taxon>Cryphonectria-Endothia species complex</taxon>
        <taxon>Cryphonectria</taxon>
    </lineage>
</organism>
<dbReference type="CDD" id="cd02440">
    <property type="entry name" value="AdoMet_MTases"/>
    <property type="match status" value="1"/>
</dbReference>
<proteinExistence type="inferred from homology"/>
<feature type="domain" description="Methyltransferase type 11" evidence="4">
    <location>
        <begin position="47"/>
        <end position="151"/>
    </location>
</feature>
<dbReference type="Gene3D" id="3.40.50.150">
    <property type="entry name" value="Vaccinia Virus protein VP39"/>
    <property type="match status" value="1"/>
</dbReference>
<dbReference type="GO" id="GO:0032259">
    <property type="term" value="P:methylation"/>
    <property type="evidence" value="ECO:0007669"/>
    <property type="project" value="UniProtKB-KW"/>
</dbReference>
<evidence type="ECO:0000256" key="2">
    <source>
        <dbReference type="ARBA" id="ARBA00022603"/>
    </source>
</evidence>
<dbReference type="GeneID" id="63840819"/>
<dbReference type="OrthoDB" id="10027013at2759"/>
<evidence type="ECO:0000256" key="3">
    <source>
        <dbReference type="ARBA" id="ARBA00022679"/>
    </source>
</evidence>
<dbReference type="EMBL" id="MU032350">
    <property type="protein sequence ID" value="KAF3762504.1"/>
    <property type="molecule type" value="Genomic_DNA"/>
</dbReference>
<keyword evidence="2" id="KW-0489">Methyltransferase</keyword>
<sequence>MSLAPAASEGFQNATAYDAHRPAYPPEATQRLLEHMRLADRPHARIVEVGAGTGKLTEALAGRHEGYAIVAAEPHPEMRRTLAGKRLRGVRVLERRAEDLGGKGKEEEEEGEEGVADEWGDGVVAGQAFHWFATDEALGEIHRVLKPEGVFGMIWNIDDYNKPKAWKASTRWAQHLNDWIHSLAANDGNKRFRDMEWKEVFDRQLKTNPVQVLRDTLLGNLPRFSVPLGQDSVAWTHWLDEKALWDRINTLSHVALLEGSDREKGERVFREAMGMDDVVRNEKGEVECHGRTYLAWSDRM</sequence>
<name>A0A9P4XWD2_CRYP1</name>
<dbReference type="InterPro" id="IPR013216">
    <property type="entry name" value="Methyltransf_11"/>
</dbReference>
<evidence type="ECO:0000313" key="5">
    <source>
        <dbReference type="EMBL" id="KAF3762504.1"/>
    </source>
</evidence>